<dbReference type="AlphaFoldDB" id="A0A142VY81"/>
<dbReference type="EMBL" id="CP013342">
    <property type="protein sequence ID" value="AMU94701.1"/>
    <property type="molecule type" value="Genomic_DNA"/>
</dbReference>
<evidence type="ECO:0008006" key="3">
    <source>
        <dbReference type="Google" id="ProtNLM"/>
    </source>
</evidence>
<name>A0A142VY81_9SPHN</name>
<dbReference type="NCBIfam" id="TIGR04360">
    <property type="entry name" value="other_trbK"/>
    <property type="match status" value="1"/>
</dbReference>
<gene>
    <name evidence="1" type="ORF">AOA14_08820</name>
</gene>
<evidence type="ECO:0000313" key="2">
    <source>
        <dbReference type="Proteomes" id="UP000076234"/>
    </source>
</evidence>
<evidence type="ECO:0000313" key="1">
    <source>
        <dbReference type="EMBL" id="AMU94701.1"/>
    </source>
</evidence>
<dbReference type="Proteomes" id="UP000076234">
    <property type="component" value="Chromosome"/>
</dbReference>
<dbReference type="Pfam" id="PF20084">
    <property type="entry name" value="TrbK"/>
    <property type="match status" value="1"/>
</dbReference>
<sequence>MGRAGRLIAGAIAGGMALGLALLAALGPPAPRASVPPQISAADARPGLGVTLRRCRTVTVADDACEAAWEAKRRHFFGQERRAR</sequence>
<dbReference type="InterPro" id="IPR027587">
    <property type="entry name" value="TrbK"/>
</dbReference>
<reference evidence="2" key="1">
    <citation type="submission" date="2015-11" db="EMBL/GenBank/DDBJ databases">
        <title>Complete genome sequence of a polyethylene glycol-degrading strain Sphingopyxis terrae strain 203-1 (NBRC 15098).</title>
        <authorList>
            <person name="Yoshiyuki O."/>
            <person name="Shouta N."/>
            <person name="Nagata Y."/>
            <person name="Numata M."/>
            <person name="Tsuchikane K."/>
            <person name="Hosoyama A."/>
            <person name="Yamazoe A."/>
            <person name="Tsuda M."/>
            <person name="Fujita N."/>
            <person name="Kawai F."/>
        </authorList>
    </citation>
    <scope>NUCLEOTIDE SEQUENCE [LARGE SCALE GENOMIC DNA]</scope>
    <source>
        <strain evidence="2">203-1</strain>
    </source>
</reference>
<dbReference type="KEGG" id="ster:AOA14_08820"/>
<protein>
    <recommendedName>
        <fullName evidence="3">Conjugative transfer region protein TrbK</fullName>
    </recommendedName>
</protein>
<reference evidence="1 2" key="2">
    <citation type="journal article" date="2016" name="Genome Announc.">
        <title>Complete Genome Sequence of Sphingopyxis terrae Strain 203-1 (NBRC 111660), a Polyethylene Glycol Degrader.</title>
        <authorList>
            <person name="Ohtsubo Y."/>
            <person name="Nonoyama S."/>
            <person name="Nagata Y."/>
            <person name="Numata M."/>
            <person name="Tsuchikane K."/>
            <person name="Hosoyama A."/>
            <person name="Yamazoe A."/>
            <person name="Tsuda M."/>
            <person name="Fujita N."/>
            <person name="Kawai F."/>
        </authorList>
    </citation>
    <scope>NUCLEOTIDE SEQUENCE [LARGE SCALE GENOMIC DNA]</scope>
    <source>
        <strain evidence="1 2">203-1</strain>
    </source>
</reference>
<accession>A0A142VY81</accession>
<dbReference type="STRING" id="1219058.AOA14_08820"/>
<organism evidence="1 2">
    <name type="scientific">Sphingopyxis terrae subsp. terrae NBRC 15098</name>
    <dbReference type="NCBI Taxonomy" id="1219058"/>
    <lineage>
        <taxon>Bacteria</taxon>
        <taxon>Pseudomonadati</taxon>
        <taxon>Pseudomonadota</taxon>
        <taxon>Alphaproteobacteria</taxon>
        <taxon>Sphingomonadales</taxon>
        <taxon>Sphingomonadaceae</taxon>
        <taxon>Sphingopyxis</taxon>
    </lineage>
</organism>
<proteinExistence type="predicted"/>